<accession>A0A4V4HT01</accession>
<dbReference type="SUPFAM" id="SSF56112">
    <property type="entry name" value="Protein kinase-like (PK-like)"/>
    <property type="match status" value="1"/>
</dbReference>
<comment type="caution">
    <text evidence="2">The sequence shown here is derived from an EMBL/GenBank/DDBJ whole genome shotgun (WGS) entry which is preliminary data.</text>
</comment>
<dbReference type="InterPro" id="IPR051678">
    <property type="entry name" value="AGP_Transferase"/>
</dbReference>
<dbReference type="EMBL" id="STGY01000001">
    <property type="protein sequence ID" value="THV43626.1"/>
    <property type="molecule type" value="Genomic_DNA"/>
</dbReference>
<reference evidence="3" key="1">
    <citation type="submission" date="2019-04" db="EMBL/GenBank/DDBJ databases">
        <title>Nocardioides xinjiangensis sp. nov.</title>
        <authorList>
            <person name="Liu S."/>
        </authorList>
    </citation>
    <scope>NUCLEOTIDE SEQUENCE [LARGE SCALE GENOMIC DNA]</scope>
    <source>
        <strain evidence="3">18</strain>
    </source>
</reference>
<reference evidence="2 3" key="2">
    <citation type="submission" date="2019-05" db="EMBL/GenBank/DDBJ databases">
        <title>Glycomyces buryatensis sp. nov.</title>
        <authorList>
            <person name="Nikitina E."/>
        </authorList>
    </citation>
    <scope>NUCLEOTIDE SEQUENCE [LARGE SCALE GENOMIC DNA]</scope>
    <source>
        <strain evidence="2 3">18</strain>
    </source>
</reference>
<dbReference type="GO" id="GO:0016740">
    <property type="term" value="F:transferase activity"/>
    <property type="evidence" value="ECO:0007669"/>
    <property type="project" value="UniProtKB-KW"/>
</dbReference>
<dbReference type="Proteomes" id="UP000308760">
    <property type="component" value="Unassembled WGS sequence"/>
</dbReference>
<name>A0A4V4HT01_9ACTN</name>
<organism evidence="2 3">
    <name type="scientific">Glycomyces buryatensis</name>
    <dbReference type="NCBI Taxonomy" id="2570927"/>
    <lineage>
        <taxon>Bacteria</taxon>
        <taxon>Bacillati</taxon>
        <taxon>Actinomycetota</taxon>
        <taxon>Actinomycetes</taxon>
        <taxon>Glycomycetales</taxon>
        <taxon>Glycomycetaceae</taxon>
        <taxon>Glycomyces</taxon>
    </lineage>
</organism>
<dbReference type="InterPro" id="IPR011009">
    <property type="entry name" value="Kinase-like_dom_sf"/>
</dbReference>
<dbReference type="PANTHER" id="PTHR21310">
    <property type="entry name" value="AMINOGLYCOSIDE PHOSPHOTRANSFERASE-RELATED-RELATED"/>
    <property type="match status" value="1"/>
</dbReference>
<evidence type="ECO:0000313" key="2">
    <source>
        <dbReference type="EMBL" id="THV43626.1"/>
    </source>
</evidence>
<sequence length="314" mass="34056">MRLAAGNANAGREGRPYGCRMSSLGALAEIARRHGVDPGDVAAVPSQGVANRVYFLGGDLVLRIALAESADDLRKEAVVIPAAVRAGVRTPELVDFDDGQLLSTPYMVVKRAKGIAPGVPGGPRDRQWLALYRELGSELSILHSGVDALDGVPVDNDADPRPLVAGLARAGYLSTDVADWLTAWFDRLDSHRPREAQARLIHGDASPTNLLADPDSKRLNAILDWGDAAWADPATEFAKLPLRAVPALLEGYLGECDEAWAARILWHHLHWAIARLPTPAEQDAAHWSAQPGNRLLEIMRFFLNDPPLPWPALR</sequence>
<evidence type="ECO:0000259" key="1">
    <source>
        <dbReference type="Pfam" id="PF01636"/>
    </source>
</evidence>
<dbReference type="AlphaFoldDB" id="A0A4V4HT01"/>
<dbReference type="PANTHER" id="PTHR21310:SF15">
    <property type="entry name" value="AMINOGLYCOSIDE PHOSPHOTRANSFERASE DOMAIN-CONTAINING PROTEIN"/>
    <property type="match status" value="1"/>
</dbReference>
<keyword evidence="2" id="KW-0808">Transferase</keyword>
<feature type="domain" description="Aminoglycoside phosphotransferase" evidence="1">
    <location>
        <begin position="45"/>
        <end position="252"/>
    </location>
</feature>
<keyword evidence="3" id="KW-1185">Reference proteome</keyword>
<gene>
    <name evidence="2" type="ORF">FAB82_00800</name>
</gene>
<dbReference type="Gene3D" id="3.90.1200.10">
    <property type="match status" value="1"/>
</dbReference>
<protein>
    <submittedName>
        <fullName evidence="2">Aminoglycoside phosphotransferase family protein</fullName>
    </submittedName>
</protein>
<proteinExistence type="predicted"/>
<dbReference type="Pfam" id="PF01636">
    <property type="entry name" value="APH"/>
    <property type="match status" value="1"/>
</dbReference>
<dbReference type="InterPro" id="IPR002575">
    <property type="entry name" value="Aminoglycoside_PTrfase"/>
</dbReference>
<dbReference type="OrthoDB" id="3806873at2"/>
<evidence type="ECO:0000313" key="3">
    <source>
        <dbReference type="Proteomes" id="UP000308760"/>
    </source>
</evidence>